<evidence type="ECO:0000256" key="3">
    <source>
        <dbReference type="ARBA" id="ARBA00022737"/>
    </source>
</evidence>
<dbReference type="InterPro" id="IPR011990">
    <property type="entry name" value="TPR-like_helical_dom_sf"/>
</dbReference>
<proteinExistence type="predicted"/>
<feature type="domain" description="PPIase FKBP-type" evidence="9">
    <location>
        <begin position="152"/>
        <end position="238"/>
    </location>
</feature>
<dbReference type="Pfam" id="PF13181">
    <property type="entry name" value="TPR_8"/>
    <property type="match status" value="1"/>
</dbReference>
<dbReference type="SMART" id="SM00028">
    <property type="entry name" value="TPR"/>
    <property type="match status" value="3"/>
</dbReference>
<dbReference type="SUPFAM" id="SSF48452">
    <property type="entry name" value="TPR-like"/>
    <property type="match status" value="1"/>
</dbReference>
<dbReference type="FunFam" id="3.10.50.40:FF:000013">
    <property type="entry name" value="Peptidylprolyl isomerase"/>
    <property type="match status" value="1"/>
</dbReference>
<dbReference type="InterPro" id="IPR050754">
    <property type="entry name" value="FKBP4/5/8-like"/>
</dbReference>
<protein>
    <recommendedName>
        <fullName evidence="2 7">peptidylprolyl isomerase</fullName>
        <ecNumber evidence="2 7">5.2.1.8</ecNumber>
    </recommendedName>
</protein>
<dbReference type="Proteomes" id="UP000078200">
    <property type="component" value="Unassembled WGS sequence"/>
</dbReference>
<evidence type="ECO:0000259" key="9">
    <source>
        <dbReference type="PROSITE" id="PS50059"/>
    </source>
</evidence>
<feature type="repeat" description="TPR" evidence="8">
    <location>
        <begin position="255"/>
        <end position="288"/>
    </location>
</feature>
<dbReference type="PROSITE" id="PS50005">
    <property type="entry name" value="TPR"/>
    <property type="match status" value="2"/>
</dbReference>
<evidence type="ECO:0000256" key="8">
    <source>
        <dbReference type="PROSITE-ProRule" id="PRU00339"/>
    </source>
</evidence>
<dbReference type="AlphaFoldDB" id="A0A1A9V9L1"/>
<dbReference type="Gene3D" id="1.25.40.10">
    <property type="entry name" value="Tetratricopeptide repeat domain"/>
    <property type="match status" value="1"/>
</dbReference>
<keyword evidence="3" id="KW-0677">Repeat</keyword>
<dbReference type="InterPro" id="IPR001179">
    <property type="entry name" value="PPIase_FKBP_dom"/>
</dbReference>
<keyword evidence="5 7" id="KW-0697">Rotamase</keyword>
<dbReference type="Gene3D" id="3.10.50.40">
    <property type="match status" value="2"/>
</dbReference>
<evidence type="ECO:0000256" key="2">
    <source>
        <dbReference type="ARBA" id="ARBA00013194"/>
    </source>
</evidence>
<name>A0A1A9V9L1_GLOAU</name>
<feature type="repeat" description="TPR" evidence="8">
    <location>
        <begin position="332"/>
        <end position="365"/>
    </location>
</feature>
<evidence type="ECO:0000313" key="11">
    <source>
        <dbReference type="Proteomes" id="UP000078200"/>
    </source>
</evidence>
<dbReference type="PANTHER" id="PTHR46512">
    <property type="entry name" value="PEPTIDYLPROLYL ISOMERASE"/>
    <property type="match status" value="1"/>
</dbReference>
<evidence type="ECO:0000313" key="10">
    <source>
        <dbReference type="EnsemblMetazoa" id="GAUT030225-PA"/>
    </source>
</evidence>
<feature type="domain" description="PPIase FKBP-type" evidence="9">
    <location>
        <begin position="34"/>
        <end position="123"/>
    </location>
</feature>
<dbReference type="EnsemblMetazoa" id="GAUT030225-RA">
    <property type="protein sequence ID" value="GAUT030225-PA"/>
    <property type="gene ID" value="GAUT030225"/>
</dbReference>
<dbReference type="EC" id="5.2.1.8" evidence="2 7"/>
<reference evidence="10" key="1">
    <citation type="submission" date="2020-05" db="UniProtKB">
        <authorList>
            <consortium name="EnsemblMetazoa"/>
        </authorList>
    </citation>
    <scope>IDENTIFICATION</scope>
    <source>
        <strain evidence="10">TTRI</strain>
    </source>
</reference>
<accession>A0A1A9V9L1</accession>
<sequence>MTATELQKIDISGDGGVQKEILKEGNGDETACIGCTVSLHYTGRLTDGTVFDSSVDRGEPFEFELGKGSSVIKAFDLGVATMKLGEKCYLTCAPNYAYGAAGSPPSIPPDSTLIFELEMLGWKGKDISPEQDKSIEYYVLEKSDKRRSPKDGSSVKVHITGKYDGNVFEEREVQFAFGEGSDAGILDGVEVAIGKMVLGETARIKIKPTYAFGVKGCPEHNIPPNATVEYTIKLIDCEKGLEDWKLSDNERLEQAKIYKEKGTTYFKKQDYPLAIKMYKKCVSFLENNSDNESNKVKVAAISNQVLCYQKTNQEHAGKQACNEVLELEPRNIKILYRRGQCNLAINECEEALSDFQYVMQLDPSNKAAQNQILLCKRKIKEANDKEKKIYANMFSKLAANDKQQEPEDEPDILAKCGEWTDEDTKREVDRAFERDNNIVMI</sequence>
<evidence type="ECO:0000256" key="6">
    <source>
        <dbReference type="ARBA" id="ARBA00023235"/>
    </source>
</evidence>
<dbReference type="GO" id="GO:0003755">
    <property type="term" value="F:peptidyl-prolyl cis-trans isomerase activity"/>
    <property type="evidence" value="ECO:0007669"/>
    <property type="project" value="UniProtKB-KW"/>
</dbReference>
<keyword evidence="4 8" id="KW-0802">TPR repeat</keyword>
<dbReference type="InterPro" id="IPR019734">
    <property type="entry name" value="TPR_rpt"/>
</dbReference>
<organism evidence="10 11">
    <name type="scientific">Glossina austeni</name>
    <name type="common">Savannah tsetse fly</name>
    <dbReference type="NCBI Taxonomy" id="7395"/>
    <lineage>
        <taxon>Eukaryota</taxon>
        <taxon>Metazoa</taxon>
        <taxon>Ecdysozoa</taxon>
        <taxon>Arthropoda</taxon>
        <taxon>Hexapoda</taxon>
        <taxon>Insecta</taxon>
        <taxon>Pterygota</taxon>
        <taxon>Neoptera</taxon>
        <taxon>Endopterygota</taxon>
        <taxon>Diptera</taxon>
        <taxon>Brachycera</taxon>
        <taxon>Muscomorpha</taxon>
        <taxon>Hippoboscoidea</taxon>
        <taxon>Glossinidae</taxon>
        <taxon>Glossina</taxon>
    </lineage>
</organism>
<evidence type="ECO:0000256" key="4">
    <source>
        <dbReference type="ARBA" id="ARBA00022803"/>
    </source>
</evidence>
<evidence type="ECO:0000256" key="7">
    <source>
        <dbReference type="PROSITE-ProRule" id="PRU00277"/>
    </source>
</evidence>
<dbReference type="SUPFAM" id="SSF54534">
    <property type="entry name" value="FKBP-like"/>
    <property type="match status" value="2"/>
</dbReference>
<comment type="catalytic activity">
    <reaction evidence="1 7">
        <text>[protein]-peptidylproline (omega=180) = [protein]-peptidylproline (omega=0)</text>
        <dbReference type="Rhea" id="RHEA:16237"/>
        <dbReference type="Rhea" id="RHEA-COMP:10747"/>
        <dbReference type="Rhea" id="RHEA-COMP:10748"/>
        <dbReference type="ChEBI" id="CHEBI:83833"/>
        <dbReference type="ChEBI" id="CHEBI:83834"/>
        <dbReference type="EC" id="5.2.1.8"/>
    </reaction>
</comment>
<dbReference type="Pfam" id="PF00254">
    <property type="entry name" value="FKBP_C"/>
    <property type="match status" value="2"/>
</dbReference>
<dbReference type="PROSITE" id="PS50059">
    <property type="entry name" value="FKBP_PPIASE"/>
    <property type="match status" value="2"/>
</dbReference>
<dbReference type="VEuPathDB" id="VectorBase:GAUT030225"/>
<keyword evidence="11" id="KW-1185">Reference proteome</keyword>
<evidence type="ECO:0000256" key="5">
    <source>
        <dbReference type="ARBA" id="ARBA00023110"/>
    </source>
</evidence>
<dbReference type="FunFam" id="1.25.40.10:FF:000008">
    <property type="entry name" value="Peptidylprolyl isomerase"/>
    <property type="match status" value="1"/>
</dbReference>
<dbReference type="PANTHER" id="PTHR46512:SF9">
    <property type="entry name" value="PEPTIDYLPROLYL ISOMERASE"/>
    <property type="match status" value="1"/>
</dbReference>
<dbReference type="InterPro" id="IPR046357">
    <property type="entry name" value="PPIase_dom_sf"/>
</dbReference>
<dbReference type="FunFam" id="3.10.50.40:FF:000006">
    <property type="entry name" value="Peptidyl-prolyl cis-trans isomerase"/>
    <property type="match status" value="1"/>
</dbReference>
<keyword evidence="6 7" id="KW-0413">Isomerase</keyword>
<evidence type="ECO:0000256" key="1">
    <source>
        <dbReference type="ARBA" id="ARBA00000971"/>
    </source>
</evidence>
<dbReference type="STRING" id="7395.A0A1A9V9L1"/>